<keyword evidence="10" id="KW-0408">Iron</keyword>
<dbReference type="InterPro" id="IPR044861">
    <property type="entry name" value="IPNS-like_FE2OG_OXY"/>
</dbReference>
<evidence type="ECO:0000256" key="1">
    <source>
        <dbReference type="ARBA" id="ARBA00004767"/>
    </source>
</evidence>
<dbReference type="PANTHER" id="PTHR47990">
    <property type="entry name" value="2-OXOGLUTARATE (2OG) AND FE(II)-DEPENDENT OXYGENASE SUPERFAMILY PROTEIN-RELATED"/>
    <property type="match status" value="1"/>
</dbReference>
<dbReference type="GO" id="GO:0009693">
    <property type="term" value="P:ethylene biosynthetic process"/>
    <property type="evidence" value="ECO:0007669"/>
    <property type="project" value="UniProtKB-KW"/>
</dbReference>
<accession>F7YG62</accession>
<evidence type="ECO:0000256" key="10">
    <source>
        <dbReference type="RuleBase" id="RU003682"/>
    </source>
</evidence>
<dbReference type="GO" id="GO:0102276">
    <property type="term" value="F:2-oxoglutarate oxygenase/decarboxylase (ethylene-forming) activity"/>
    <property type="evidence" value="ECO:0007669"/>
    <property type="project" value="UniProtKB-EC"/>
</dbReference>
<comment type="catalytic activity">
    <reaction evidence="8">
        <text>2-oxoglutarate + O2 + 2 H(+) = ethene + 3 CO2 + H2O</text>
        <dbReference type="Rhea" id="RHEA:31523"/>
        <dbReference type="ChEBI" id="CHEBI:15377"/>
        <dbReference type="ChEBI" id="CHEBI:15378"/>
        <dbReference type="ChEBI" id="CHEBI:15379"/>
        <dbReference type="ChEBI" id="CHEBI:16526"/>
        <dbReference type="ChEBI" id="CHEBI:16810"/>
        <dbReference type="ChEBI" id="CHEBI:18153"/>
        <dbReference type="EC" id="1.13.12.19"/>
    </reaction>
</comment>
<gene>
    <name evidence="12" type="ordered locus">Mesop_4754</name>
</gene>
<evidence type="ECO:0000256" key="2">
    <source>
        <dbReference type="ARBA" id="ARBA00012293"/>
    </source>
</evidence>
<sequence>MEFVVAQEIETIGIADLFEPPSPARDHVDTRIMAAASGIGFMAVRDFPGDHWLTPDRRAQLLRIFALSEAEKQKLLRWNFDPTRKNVYRGWFPLQPTAVSYKEGIDIGPDIADAGGFSASDDPLCEPTPLPAEGALPGWRAAAADYYRSMESVGNALMRSIARGLGLPETIFDAYFDDGISTLRLIRYPLRDANAGVDTSGPEFSVIHKGEKRTIIGREHADSGFVTLLAQDGVEGLQAKNLAGEWIDVPPANGTLAVNFGQLLERWTGGRVRATRHRVIAPKTVRLSIPFFYEPRVDAEIAPLPLKGAEPFEPFLYGDYLWEAATNFVEMSGIKHLRQPRRAKAS</sequence>
<dbReference type="InterPro" id="IPR050231">
    <property type="entry name" value="Iron_ascorbate_oxido_reductase"/>
</dbReference>
<protein>
    <recommendedName>
        <fullName evidence="4">2-oxoglutarate-dependent ethylene/succinate-forming enzyme</fullName>
        <ecNumber evidence="3">1.13.12.19</ecNumber>
        <ecNumber evidence="2">1.14.20.7</ecNumber>
    </recommendedName>
    <alternativeName>
        <fullName evidence="6">2-oxoglutarate dioxygenase (ethylene-forming)</fullName>
    </alternativeName>
    <alternativeName>
        <fullName evidence="7">2-oxoglutarate/L-arginine monooxygenase/decarboxylase (succinate-forming)</fullName>
    </alternativeName>
</protein>
<dbReference type="InterPro" id="IPR005123">
    <property type="entry name" value="Oxoglu/Fe-dep_dioxygenase_dom"/>
</dbReference>
<evidence type="ECO:0000313" key="12">
    <source>
        <dbReference type="EMBL" id="AEH89174.1"/>
    </source>
</evidence>
<dbReference type="Pfam" id="PF03171">
    <property type="entry name" value="2OG-FeII_Oxy"/>
    <property type="match status" value="1"/>
</dbReference>
<dbReference type="EC" id="1.13.12.19" evidence="3"/>
<organism evidence="12 13">
    <name type="scientific">Mesorhizobium opportunistum (strain LMG 24607 / HAMBI 3007 / WSM2075)</name>
    <dbReference type="NCBI Taxonomy" id="536019"/>
    <lineage>
        <taxon>Bacteria</taxon>
        <taxon>Pseudomonadati</taxon>
        <taxon>Pseudomonadota</taxon>
        <taxon>Alphaproteobacteria</taxon>
        <taxon>Hyphomicrobiales</taxon>
        <taxon>Phyllobacteriaceae</taxon>
        <taxon>Mesorhizobium</taxon>
    </lineage>
</organism>
<dbReference type="PROSITE" id="PS51471">
    <property type="entry name" value="FE2OG_OXY"/>
    <property type="match status" value="1"/>
</dbReference>
<comment type="pathway">
    <text evidence="1">Alkene biosynthesis; ethylene biosynthesis via 2-oxoglutarate.</text>
</comment>
<name>F7YG62_MESOW</name>
<keyword evidence="5" id="KW-0266">Ethylene biosynthesis</keyword>
<dbReference type="SUPFAM" id="SSF51197">
    <property type="entry name" value="Clavaminate synthase-like"/>
    <property type="match status" value="1"/>
</dbReference>
<dbReference type="STRING" id="536019.Mesop_4754"/>
<dbReference type="EC" id="1.14.20.7" evidence="2"/>
<reference evidence="12 13" key="1">
    <citation type="submission" date="2010-10" db="EMBL/GenBank/DDBJ databases">
        <title>Complete sequence of Mesorhizobium opportunistum WSM2075.</title>
        <authorList>
            <consortium name="US DOE Joint Genome Institute"/>
            <person name="Lucas S."/>
            <person name="Copeland A."/>
            <person name="Lapidus A."/>
            <person name="Cheng J.-F."/>
            <person name="Bruce D."/>
            <person name="Goodwin L."/>
            <person name="Pitluck S."/>
            <person name="Chertkov O."/>
            <person name="Misra M."/>
            <person name="Detter J.C."/>
            <person name="Han C."/>
            <person name="Tapia R."/>
            <person name="Land M."/>
            <person name="Hauser L."/>
            <person name="Kyrpides N."/>
            <person name="Ovchinnikova G."/>
            <person name="Mavrommatis K.M."/>
            <person name="Tiwari R.P."/>
            <person name="Howieson J.G."/>
            <person name="O'Hara G.W."/>
            <person name="Nandasena K.G."/>
            <person name="Woyke T."/>
        </authorList>
    </citation>
    <scope>NUCLEOTIDE SEQUENCE [LARGE SCALE GENOMIC DNA]</scope>
    <source>
        <strain evidence="13">LMG 24607 / HAMBI 3007 / WSM2075</strain>
    </source>
</reference>
<evidence type="ECO:0000259" key="11">
    <source>
        <dbReference type="PROSITE" id="PS51471"/>
    </source>
</evidence>
<evidence type="ECO:0000256" key="4">
    <source>
        <dbReference type="ARBA" id="ARBA00019045"/>
    </source>
</evidence>
<evidence type="ECO:0000256" key="9">
    <source>
        <dbReference type="ARBA" id="ARBA00049359"/>
    </source>
</evidence>
<feature type="domain" description="Fe2OG dioxygenase" evidence="11">
    <location>
        <begin position="179"/>
        <end position="295"/>
    </location>
</feature>
<dbReference type="GO" id="GO:0046872">
    <property type="term" value="F:metal ion binding"/>
    <property type="evidence" value="ECO:0007669"/>
    <property type="project" value="UniProtKB-KW"/>
</dbReference>
<dbReference type="InterPro" id="IPR027443">
    <property type="entry name" value="IPNS-like_sf"/>
</dbReference>
<dbReference type="EMBL" id="CP002279">
    <property type="protein sequence ID" value="AEH89174.1"/>
    <property type="molecule type" value="Genomic_DNA"/>
</dbReference>
<evidence type="ECO:0000256" key="5">
    <source>
        <dbReference type="ARBA" id="ARBA00022666"/>
    </source>
</evidence>
<evidence type="ECO:0000256" key="6">
    <source>
        <dbReference type="ARBA" id="ARBA00031011"/>
    </source>
</evidence>
<dbReference type="HOGENOM" id="CLU_010119_6_3_5"/>
<keyword evidence="10" id="KW-0560">Oxidoreductase</keyword>
<dbReference type="Proteomes" id="UP000001623">
    <property type="component" value="Chromosome"/>
</dbReference>
<comment type="similarity">
    <text evidence="10">Belongs to the iron/ascorbate-dependent oxidoreductase family.</text>
</comment>
<keyword evidence="10" id="KW-0479">Metal-binding</keyword>
<evidence type="ECO:0000313" key="13">
    <source>
        <dbReference type="Proteomes" id="UP000001623"/>
    </source>
</evidence>
<evidence type="ECO:0000256" key="7">
    <source>
        <dbReference type="ARBA" id="ARBA00031282"/>
    </source>
</evidence>
<comment type="catalytic activity">
    <reaction evidence="9">
        <text>L-arginine + 2-oxoglutarate + O2 = guanidine + L-glutamate 5-semialdehyde + succinate + CO2</text>
        <dbReference type="Rhea" id="RHEA:31535"/>
        <dbReference type="ChEBI" id="CHEBI:15379"/>
        <dbReference type="ChEBI" id="CHEBI:16526"/>
        <dbReference type="ChEBI" id="CHEBI:16810"/>
        <dbReference type="ChEBI" id="CHEBI:30031"/>
        <dbReference type="ChEBI" id="CHEBI:30087"/>
        <dbReference type="ChEBI" id="CHEBI:32682"/>
        <dbReference type="ChEBI" id="CHEBI:58066"/>
        <dbReference type="EC" id="1.14.20.7"/>
    </reaction>
</comment>
<dbReference type="AlphaFoldDB" id="F7YG62"/>
<evidence type="ECO:0000256" key="8">
    <source>
        <dbReference type="ARBA" id="ARBA00047725"/>
    </source>
</evidence>
<proteinExistence type="inferred from homology"/>
<evidence type="ECO:0000256" key="3">
    <source>
        <dbReference type="ARBA" id="ARBA00012531"/>
    </source>
</evidence>
<dbReference type="eggNOG" id="COG3491">
    <property type="taxonomic scope" value="Bacteria"/>
</dbReference>
<dbReference type="PRINTS" id="PR00682">
    <property type="entry name" value="IPNSYNTHASE"/>
</dbReference>
<dbReference type="KEGG" id="mop:Mesop_4754"/>
<dbReference type="Gene3D" id="2.60.120.330">
    <property type="entry name" value="B-lactam Antibiotic, Isopenicillin N Synthase, Chain"/>
    <property type="match status" value="1"/>
</dbReference>